<evidence type="ECO:0000313" key="3">
    <source>
        <dbReference type="Proteomes" id="UP000054166"/>
    </source>
</evidence>
<dbReference type="GO" id="GO:0016829">
    <property type="term" value="F:lyase activity"/>
    <property type="evidence" value="ECO:0007669"/>
    <property type="project" value="UniProtKB-KW"/>
</dbReference>
<dbReference type="Gene3D" id="2.60.120.200">
    <property type="match status" value="1"/>
</dbReference>
<protein>
    <submittedName>
        <fullName evidence="2">Polysaccharide lyase family 14 protein</fullName>
    </submittedName>
</protein>
<gene>
    <name evidence="2" type="ORF">PILCRDRAFT_171215</name>
</gene>
<sequence>MSTIQSWLFPSSHSYISGFTTSPYVNMPQITHVALSDSALGVTKIAAGTEHPIVTGPRTKSKAWKATYPKGSYAPSSGAALGGFGFYLSGTQSFSSQLSSAKEVITSYSVMFDTDWQYGEGGKLPGIYGGVGDEAYECTGGREDDRMECFDLRFMWRANGIGELYSYLPLTSNNANVLANVHPETIENNNYGFSVGRGAWTFHRGAWNTIAERILLNDPGKSNGKIQIWINGTTVLHVEGLQMRNSSASVFKGMHFQTFFGGSTSDYASPITQDAWFADISGAIMS</sequence>
<dbReference type="OrthoDB" id="3337916at2759"/>
<organism evidence="2 3">
    <name type="scientific">Piloderma croceum (strain F 1598)</name>
    <dbReference type="NCBI Taxonomy" id="765440"/>
    <lineage>
        <taxon>Eukaryota</taxon>
        <taxon>Fungi</taxon>
        <taxon>Dikarya</taxon>
        <taxon>Basidiomycota</taxon>
        <taxon>Agaricomycotina</taxon>
        <taxon>Agaricomycetes</taxon>
        <taxon>Agaricomycetidae</taxon>
        <taxon>Atheliales</taxon>
        <taxon>Atheliaceae</taxon>
        <taxon>Piloderma</taxon>
    </lineage>
</organism>
<dbReference type="AlphaFoldDB" id="A0A0C3G1E4"/>
<evidence type="ECO:0000313" key="2">
    <source>
        <dbReference type="EMBL" id="KIM90080.1"/>
    </source>
</evidence>
<proteinExistence type="predicted"/>
<evidence type="ECO:0000259" key="1">
    <source>
        <dbReference type="Pfam" id="PF21294"/>
    </source>
</evidence>
<reference evidence="2 3" key="1">
    <citation type="submission" date="2014-04" db="EMBL/GenBank/DDBJ databases">
        <authorList>
            <consortium name="DOE Joint Genome Institute"/>
            <person name="Kuo A."/>
            <person name="Tarkka M."/>
            <person name="Buscot F."/>
            <person name="Kohler A."/>
            <person name="Nagy L.G."/>
            <person name="Floudas D."/>
            <person name="Copeland A."/>
            <person name="Barry K.W."/>
            <person name="Cichocki N."/>
            <person name="Veneault-Fourrey C."/>
            <person name="LaButti K."/>
            <person name="Lindquist E.A."/>
            <person name="Lipzen A."/>
            <person name="Lundell T."/>
            <person name="Morin E."/>
            <person name="Murat C."/>
            <person name="Sun H."/>
            <person name="Tunlid A."/>
            <person name="Henrissat B."/>
            <person name="Grigoriev I.V."/>
            <person name="Hibbett D.S."/>
            <person name="Martin F."/>
            <person name="Nordberg H.P."/>
            <person name="Cantor M.N."/>
            <person name="Hua S.X."/>
        </authorList>
    </citation>
    <scope>NUCLEOTIDE SEQUENCE [LARGE SCALE GENOMIC DNA]</scope>
    <source>
        <strain evidence="2 3">F 1598</strain>
    </source>
</reference>
<name>A0A0C3G1E4_PILCF</name>
<dbReference type="Pfam" id="PF21294">
    <property type="entry name" value="Polysacc_lyase_14"/>
    <property type="match status" value="1"/>
</dbReference>
<dbReference type="InterPro" id="IPR048958">
    <property type="entry name" value="Polysacc_lyase_14"/>
</dbReference>
<keyword evidence="3" id="KW-1185">Reference proteome</keyword>
<dbReference type="Proteomes" id="UP000054166">
    <property type="component" value="Unassembled WGS sequence"/>
</dbReference>
<feature type="domain" description="Polysaccharide lyase 14" evidence="1">
    <location>
        <begin position="59"/>
        <end position="280"/>
    </location>
</feature>
<dbReference type="HOGENOM" id="CLU_049744_0_1_1"/>
<dbReference type="PANTHER" id="PTHR40124:SF1">
    <property type="entry name" value="DISAGGREGATASE RELATED REPEAT PROTEIN"/>
    <property type="match status" value="1"/>
</dbReference>
<dbReference type="InParanoid" id="A0A0C3G1E4"/>
<dbReference type="PANTHER" id="PTHR40124">
    <property type="match status" value="1"/>
</dbReference>
<dbReference type="STRING" id="765440.A0A0C3G1E4"/>
<reference evidence="3" key="2">
    <citation type="submission" date="2015-01" db="EMBL/GenBank/DDBJ databases">
        <title>Evolutionary Origins and Diversification of the Mycorrhizal Mutualists.</title>
        <authorList>
            <consortium name="DOE Joint Genome Institute"/>
            <consortium name="Mycorrhizal Genomics Consortium"/>
            <person name="Kohler A."/>
            <person name="Kuo A."/>
            <person name="Nagy L.G."/>
            <person name="Floudas D."/>
            <person name="Copeland A."/>
            <person name="Barry K.W."/>
            <person name="Cichocki N."/>
            <person name="Veneault-Fourrey C."/>
            <person name="LaButti K."/>
            <person name="Lindquist E.A."/>
            <person name="Lipzen A."/>
            <person name="Lundell T."/>
            <person name="Morin E."/>
            <person name="Murat C."/>
            <person name="Riley R."/>
            <person name="Ohm R."/>
            <person name="Sun H."/>
            <person name="Tunlid A."/>
            <person name="Henrissat B."/>
            <person name="Grigoriev I.V."/>
            <person name="Hibbett D.S."/>
            <person name="Martin F."/>
        </authorList>
    </citation>
    <scope>NUCLEOTIDE SEQUENCE [LARGE SCALE GENOMIC DNA]</scope>
    <source>
        <strain evidence="3">F 1598</strain>
    </source>
</reference>
<keyword evidence="2" id="KW-0456">Lyase</keyword>
<dbReference type="EMBL" id="KN832973">
    <property type="protein sequence ID" value="KIM90080.1"/>
    <property type="molecule type" value="Genomic_DNA"/>
</dbReference>
<accession>A0A0C3G1E4</accession>